<dbReference type="EMBL" id="UYRW01001245">
    <property type="protein sequence ID" value="VDK75635.1"/>
    <property type="molecule type" value="Genomic_DNA"/>
</dbReference>
<reference evidence="3" key="1">
    <citation type="submission" date="2016-06" db="UniProtKB">
        <authorList>
            <consortium name="WormBaseParasite"/>
        </authorList>
    </citation>
    <scope>IDENTIFICATION</scope>
</reference>
<organism evidence="3">
    <name type="scientific">Onchocerca ochengi</name>
    <name type="common">Filarial nematode worm</name>
    <dbReference type="NCBI Taxonomy" id="42157"/>
    <lineage>
        <taxon>Eukaryota</taxon>
        <taxon>Metazoa</taxon>
        <taxon>Ecdysozoa</taxon>
        <taxon>Nematoda</taxon>
        <taxon>Chromadorea</taxon>
        <taxon>Rhabditida</taxon>
        <taxon>Spirurina</taxon>
        <taxon>Spiruromorpha</taxon>
        <taxon>Filarioidea</taxon>
        <taxon>Onchocercidae</taxon>
        <taxon>Onchocerca</taxon>
    </lineage>
</organism>
<dbReference type="STRING" id="42157.A0A182EAD6"/>
<evidence type="ECO:0000313" key="3">
    <source>
        <dbReference type="WBParaSite" id="nOo.2.0.1.t05010-RA"/>
    </source>
</evidence>
<name>A0A182EAD6_ONCOC</name>
<proteinExistence type="predicted"/>
<evidence type="ECO:0000313" key="2">
    <source>
        <dbReference type="Proteomes" id="UP000271087"/>
    </source>
</evidence>
<reference evidence="1 2" key="2">
    <citation type="submission" date="2018-08" db="EMBL/GenBank/DDBJ databases">
        <authorList>
            <person name="Laetsch R D."/>
            <person name="Stevens L."/>
            <person name="Kumar S."/>
            <person name="Blaxter L. M."/>
        </authorList>
    </citation>
    <scope>NUCLEOTIDE SEQUENCE [LARGE SCALE GENOMIC DNA]</scope>
</reference>
<gene>
    <name evidence="1" type="ORF">NOO_LOCUS5010</name>
</gene>
<sequence>MDDWNIDDQEDLLARKSRTLDEMMDSLASCGSDSFLATNFLGTDTDQGIQ</sequence>
<protein>
    <submittedName>
        <fullName evidence="1 3">Uncharacterized protein</fullName>
    </submittedName>
</protein>
<keyword evidence="2" id="KW-1185">Reference proteome</keyword>
<dbReference type="AlphaFoldDB" id="A0A182EAD6"/>
<dbReference type="WBParaSite" id="nOo.2.0.1.t05010-RA">
    <property type="protein sequence ID" value="nOo.2.0.1.t05010-RA"/>
    <property type="gene ID" value="nOo.2.0.1.g05010"/>
</dbReference>
<accession>A0A182EAD6</accession>
<evidence type="ECO:0000313" key="1">
    <source>
        <dbReference type="EMBL" id="VDK75635.1"/>
    </source>
</evidence>
<dbReference type="Proteomes" id="UP000271087">
    <property type="component" value="Unassembled WGS sequence"/>
</dbReference>